<feature type="compositionally biased region" description="Basic and acidic residues" evidence="1">
    <location>
        <begin position="888"/>
        <end position="908"/>
    </location>
</feature>
<dbReference type="SMART" id="SM00327">
    <property type="entry name" value="VWA"/>
    <property type="match status" value="1"/>
</dbReference>
<reference evidence="4 5" key="1">
    <citation type="submission" date="2013-03" db="EMBL/GenBank/DDBJ databases">
        <title>The Genome Sequence of Cladophialophora carrionii CBS 160.54.</title>
        <authorList>
            <consortium name="The Broad Institute Genomics Platform"/>
            <person name="Cuomo C."/>
            <person name="de Hoog S."/>
            <person name="Gorbushina A."/>
            <person name="Walker B."/>
            <person name="Young S.K."/>
            <person name="Zeng Q."/>
            <person name="Gargeya S."/>
            <person name="Fitzgerald M."/>
            <person name="Haas B."/>
            <person name="Abouelleil A."/>
            <person name="Allen A.W."/>
            <person name="Alvarado L."/>
            <person name="Arachchi H.M."/>
            <person name="Berlin A.M."/>
            <person name="Chapman S.B."/>
            <person name="Gainer-Dewar J."/>
            <person name="Goldberg J."/>
            <person name="Griggs A."/>
            <person name="Gujja S."/>
            <person name="Hansen M."/>
            <person name="Howarth C."/>
            <person name="Imamovic A."/>
            <person name="Ireland A."/>
            <person name="Larimer J."/>
            <person name="McCowan C."/>
            <person name="Murphy C."/>
            <person name="Pearson M."/>
            <person name="Poon T.W."/>
            <person name="Priest M."/>
            <person name="Roberts A."/>
            <person name="Saif S."/>
            <person name="Shea T."/>
            <person name="Sisk P."/>
            <person name="Sykes S."/>
            <person name="Wortman J."/>
            <person name="Nusbaum C."/>
            <person name="Birren B."/>
        </authorList>
    </citation>
    <scope>NUCLEOTIDE SEQUENCE [LARGE SCALE GENOMIC DNA]</scope>
    <source>
        <strain evidence="4 5">CBS 160.54</strain>
    </source>
</reference>
<evidence type="ECO:0008006" key="6">
    <source>
        <dbReference type="Google" id="ProtNLM"/>
    </source>
</evidence>
<dbReference type="HOGENOM" id="CLU_003826_2_0_1"/>
<feature type="region of interest" description="Disordered" evidence="1">
    <location>
        <begin position="807"/>
        <end position="908"/>
    </location>
</feature>
<name>V9CZL7_9EURO</name>
<dbReference type="SMART" id="SM00609">
    <property type="entry name" value="VIT"/>
    <property type="match status" value="1"/>
</dbReference>
<evidence type="ECO:0000256" key="1">
    <source>
        <dbReference type="SAM" id="MobiDB-lite"/>
    </source>
</evidence>
<sequence>MATLYYQRHHFCGCWIPVETRPYSPVERRYLPQVDLNSSTTILATTSRTTLKQTFVNDQDKKLDEVQYTFPLYDGVSVVGFTCTVGPKTIVGMVKEKQEARVEYQAAVARGETAGLLEQLPEASDVFTTSIGNVPANEKVHIEIVYLGELKHDAETDGSRFTIPTIIAPRYGAVSGESESTLLNSASKKGRISISVDVTLEDGTIVRGLQSPSHPIAVTMGRTSQMDEDAFSNNHASATLTLGSAELDKDFVVVVLARGTDTPRALLETHPTIPNQRAIMTTLVPKFNLPNISPEIVFVVDRSGSMEGKIELVVSAMKIFLKSLPIGVKFNICSFGSTHSFLFKRSKTYDQSSLKEALSHLNTFAANYGGTEMLQPVKATVANRFKDLPLEVMLLTDGEIWNQEELFTFINETSDARFFTLGIGHGASSALVEGIARAGNGFAQFVGDNEKMDRRVVRMLKGALTPHITDYTLEVTYGQGASPSGDDDFEMVDSASTETLTVRPVASNTQEPEQKKPISLFDTSATEDPPNPPAGRYDNLINVTAPKILQAPHNIPTLYPFNRTTVYLLLGPDAPKKAPKSVTLRGTSQHGPLELEIPIQDVGTGKTLHQLAAKKAVHELEHGRGWITEARDGNGKLIKTAHEGKWDLIVEREAVRLGVLFQVGGKWCSFVAVDKENQQEHKPTRIDTGSASETVSRRRGISSQPPGRALFSGYAASQPVSNQQFGGGSSSGFGLLGAGGAGAARGVGSARVSRITRGRAVAAPPVAMQMSQTAAAFPGSAPAPASATQLEDYQSGLMTLHQENKDRKRMVANSQAQPPPPPVNPGSNSLFGSPSPAFHYHYSSNPQQHSSGSASPVVSAPAAAASVAKKKKGGSRPHGMGFFHGFSRSREHGNNDEGGEHSEDEDVRTLPDTEKMHKIIALQEFDGSWQVSDKLLELLGVSADQFTGLDVGIYSAVGNKTHRATALAIAWLKVKVPSEEDVWEMVVDKAMGWLSAQTEDGNADEAVKLAGKVF</sequence>
<dbReference type="VEuPathDB" id="FungiDB:G647_09292"/>
<protein>
    <recommendedName>
        <fullName evidence="6">VIT domain-containing protein</fullName>
    </recommendedName>
</protein>
<feature type="compositionally biased region" description="Low complexity" evidence="1">
    <location>
        <begin position="850"/>
        <end position="867"/>
    </location>
</feature>
<dbReference type="EMBL" id="KB822710">
    <property type="protein sequence ID" value="ETI19458.1"/>
    <property type="molecule type" value="Genomic_DNA"/>
</dbReference>
<dbReference type="GeneID" id="19987785"/>
<organism evidence="4 5">
    <name type="scientific">Cladophialophora carrionii CBS 160.54</name>
    <dbReference type="NCBI Taxonomy" id="1279043"/>
    <lineage>
        <taxon>Eukaryota</taxon>
        <taxon>Fungi</taxon>
        <taxon>Dikarya</taxon>
        <taxon>Ascomycota</taxon>
        <taxon>Pezizomycotina</taxon>
        <taxon>Eurotiomycetes</taxon>
        <taxon>Chaetothyriomycetidae</taxon>
        <taxon>Chaetothyriales</taxon>
        <taxon>Herpotrichiellaceae</taxon>
        <taxon>Cladophialophora</taxon>
    </lineage>
</organism>
<dbReference type="PROSITE" id="PS50234">
    <property type="entry name" value="VWFA"/>
    <property type="match status" value="1"/>
</dbReference>
<feature type="domain" description="VWFA" evidence="2">
    <location>
        <begin position="295"/>
        <end position="468"/>
    </location>
</feature>
<gene>
    <name evidence="4" type="ORF">G647_09292</name>
</gene>
<feature type="region of interest" description="Disordered" evidence="1">
    <location>
        <begin position="503"/>
        <end position="534"/>
    </location>
</feature>
<dbReference type="AlphaFoldDB" id="V9CZL7"/>
<dbReference type="Proteomes" id="UP000030678">
    <property type="component" value="Unassembled WGS sequence"/>
</dbReference>
<dbReference type="PANTHER" id="PTHR45737">
    <property type="entry name" value="VON WILLEBRAND FACTOR A DOMAIN-CONTAINING PROTEIN 5A"/>
    <property type="match status" value="1"/>
</dbReference>
<dbReference type="InterPro" id="IPR013694">
    <property type="entry name" value="VIT"/>
</dbReference>
<proteinExistence type="predicted"/>
<dbReference type="Pfam" id="PF13768">
    <property type="entry name" value="VWA_3"/>
    <property type="match status" value="1"/>
</dbReference>
<dbReference type="PANTHER" id="PTHR45737:SF6">
    <property type="entry name" value="VON WILLEBRAND FACTOR A DOMAIN-CONTAINING PROTEIN 5A"/>
    <property type="match status" value="1"/>
</dbReference>
<dbReference type="InterPro" id="IPR002035">
    <property type="entry name" value="VWF_A"/>
</dbReference>
<dbReference type="PROSITE" id="PS51468">
    <property type="entry name" value="VIT"/>
    <property type="match status" value="1"/>
</dbReference>
<dbReference type="SUPFAM" id="SSF53300">
    <property type="entry name" value="vWA-like"/>
    <property type="match status" value="1"/>
</dbReference>
<evidence type="ECO:0000259" key="3">
    <source>
        <dbReference type="PROSITE" id="PS51468"/>
    </source>
</evidence>
<evidence type="ECO:0000313" key="5">
    <source>
        <dbReference type="Proteomes" id="UP000030678"/>
    </source>
</evidence>
<dbReference type="Gene3D" id="3.40.50.410">
    <property type="entry name" value="von Willebrand factor, type A domain"/>
    <property type="match status" value="1"/>
</dbReference>
<feature type="region of interest" description="Disordered" evidence="1">
    <location>
        <begin position="677"/>
        <end position="712"/>
    </location>
</feature>
<dbReference type="RefSeq" id="XP_008731817.1">
    <property type="nucleotide sequence ID" value="XM_008733595.1"/>
</dbReference>
<dbReference type="InterPro" id="IPR036465">
    <property type="entry name" value="vWFA_dom_sf"/>
</dbReference>
<dbReference type="Pfam" id="PF08487">
    <property type="entry name" value="VIT"/>
    <property type="match status" value="1"/>
</dbReference>
<feature type="domain" description="VIT" evidence="3">
    <location>
        <begin position="17"/>
        <end position="148"/>
    </location>
</feature>
<evidence type="ECO:0000259" key="2">
    <source>
        <dbReference type="PROSITE" id="PS50234"/>
    </source>
</evidence>
<accession>V9CZL7</accession>
<evidence type="ECO:0000313" key="4">
    <source>
        <dbReference type="EMBL" id="ETI19458.1"/>
    </source>
</evidence>
<dbReference type="OrthoDB" id="1729737at2759"/>